<organism evidence="1">
    <name type="scientific">Strongyloides ratti</name>
    <name type="common">Parasitic roundworm</name>
    <dbReference type="NCBI Taxonomy" id="34506"/>
    <lineage>
        <taxon>Eukaryota</taxon>
        <taxon>Metazoa</taxon>
        <taxon>Ecdysozoa</taxon>
        <taxon>Nematoda</taxon>
        <taxon>Chromadorea</taxon>
        <taxon>Rhabditida</taxon>
        <taxon>Tylenchina</taxon>
        <taxon>Panagrolaimomorpha</taxon>
        <taxon>Strongyloidoidea</taxon>
        <taxon>Strongyloididae</taxon>
        <taxon>Strongyloides</taxon>
    </lineage>
</organism>
<dbReference type="AlphaFoldDB" id="A0A090LEQ7"/>
<protein>
    <submittedName>
        <fullName evidence="1 3">Uncharacterized protein</fullName>
    </submittedName>
</protein>
<dbReference type="Proteomes" id="UP000035682">
    <property type="component" value="Unplaced"/>
</dbReference>
<dbReference type="CTD" id="36380577"/>
<evidence type="ECO:0000313" key="2">
    <source>
        <dbReference type="Proteomes" id="UP000035682"/>
    </source>
</evidence>
<accession>A0A090LEQ7</accession>
<name>A0A090LEQ7_STRRB</name>
<sequence length="384" mass="45615">MNNFLDTEDDLNNSLDENTKNRIKLINKDLTHNELKYLKLDEFSKIKYSLPPFDFSKITRSELNKLRLLMQNQKEYVELMRGLIKHGETLNKHLLKSVECVDKIKRNLWNNQTDDSSSNQELFLATLSQRFSCMEKILNDIKDNLFNRSDSIEMKKEKLKNLEDMFEIRNEIFMKKMYKYIQRKYETNQLKDIEMSLQQNRTLHESSVYDIVCENMEKEVYTKLEKFALLETNLKSMINKKLNEKYGISFENFNHFAKTKIDSMNQEIIDILFKFKQCLKELIAEKEHNLINLSRKTNILETKLVGIDADINDINEEIFNLSEKKKMLSDMKVKFEKFLDIGVSEDDEIISKCKGNLLADLSIDTSYSMIYLSMIEDSKRILFY</sequence>
<evidence type="ECO:0000313" key="4">
    <source>
        <dbReference type="WormBase" id="SRAE_2000287000"/>
    </source>
</evidence>
<dbReference type="RefSeq" id="XP_024507412.1">
    <property type="nucleotide sequence ID" value="XM_024653990.1"/>
</dbReference>
<dbReference type="EMBL" id="LN609529">
    <property type="protein sequence ID" value="CEF68212.2"/>
    <property type="molecule type" value="Genomic_DNA"/>
</dbReference>
<dbReference type="WBParaSite" id="SRAE_2000287000.1">
    <property type="protein sequence ID" value="SRAE_2000287000.1"/>
    <property type="gene ID" value="WBGene00263084"/>
</dbReference>
<evidence type="ECO:0000313" key="1">
    <source>
        <dbReference type="EMBL" id="CEF68212.2"/>
    </source>
</evidence>
<reference evidence="3" key="2">
    <citation type="submission" date="2020-12" db="UniProtKB">
        <authorList>
            <consortium name="WormBaseParasite"/>
        </authorList>
    </citation>
    <scope>IDENTIFICATION</scope>
</reference>
<dbReference type="WormBase" id="SRAE_2000287000">
    <property type="protein sequence ID" value="SRP00089"/>
    <property type="gene ID" value="WBGene00263084"/>
</dbReference>
<dbReference type="GeneID" id="36380577"/>
<keyword evidence="2" id="KW-1185">Reference proteome</keyword>
<evidence type="ECO:0000313" key="3">
    <source>
        <dbReference type="WBParaSite" id="SRAE_2000287000.1"/>
    </source>
</evidence>
<gene>
    <name evidence="1 3 4" type="ORF">SRAE_2000287000</name>
</gene>
<proteinExistence type="predicted"/>
<reference evidence="1 2" key="1">
    <citation type="submission" date="2014-09" db="EMBL/GenBank/DDBJ databases">
        <authorList>
            <person name="Martin A.A."/>
        </authorList>
    </citation>
    <scope>NUCLEOTIDE SEQUENCE</scope>
    <source>
        <strain evidence="2">ED321</strain>
        <strain evidence="1">ED321 Heterogonic</strain>
    </source>
</reference>